<keyword evidence="12" id="KW-1185">Reference proteome</keyword>
<comment type="subcellular location">
    <subcellularLocation>
        <location evidence="5">Autolysosome</location>
    </subcellularLocation>
</comment>
<dbReference type="InterPro" id="IPR012347">
    <property type="entry name" value="Ferritin-like"/>
</dbReference>
<name>A0AA40HX79_CNENI</name>
<comment type="caution">
    <text evidence="11">The sequence shown here is derived from an EMBL/GenBank/DDBJ whole genome shotgun (WGS) entry which is preliminary data.</text>
</comment>
<dbReference type="EMBL" id="JAULJE010000009">
    <property type="protein sequence ID" value="KAK1339049.1"/>
    <property type="molecule type" value="Genomic_DNA"/>
</dbReference>
<evidence type="ECO:0000256" key="2">
    <source>
        <dbReference type="ARBA" id="ARBA00022434"/>
    </source>
</evidence>
<dbReference type="InterPro" id="IPR009040">
    <property type="entry name" value="Ferritin-like_diiron"/>
</dbReference>
<dbReference type="Pfam" id="PF00210">
    <property type="entry name" value="Ferritin"/>
    <property type="match status" value="1"/>
</dbReference>
<proteinExistence type="inferred from homology"/>
<dbReference type="GO" id="GO:0008198">
    <property type="term" value="F:ferrous iron binding"/>
    <property type="evidence" value="ECO:0007669"/>
    <property type="project" value="TreeGrafter"/>
</dbReference>
<dbReference type="GO" id="GO:0006879">
    <property type="term" value="P:intracellular iron ion homeostasis"/>
    <property type="evidence" value="ECO:0007669"/>
    <property type="project" value="UniProtKB-KW"/>
</dbReference>
<dbReference type="InterPro" id="IPR009078">
    <property type="entry name" value="Ferritin-like_SF"/>
</dbReference>
<dbReference type="PROSITE" id="PS50905">
    <property type="entry name" value="FERRITIN_LIKE"/>
    <property type="match status" value="1"/>
</dbReference>
<dbReference type="InterPro" id="IPR001519">
    <property type="entry name" value="Ferritin"/>
</dbReference>
<dbReference type="PROSITE" id="PS00204">
    <property type="entry name" value="FERRITIN_2"/>
    <property type="match status" value="1"/>
</dbReference>
<dbReference type="InterPro" id="IPR014034">
    <property type="entry name" value="Ferritin_CS"/>
</dbReference>
<evidence type="ECO:0000256" key="5">
    <source>
        <dbReference type="ARBA" id="ARBA00044942"/>
    </source>
</evidence>
<evidence type="ECO:0000256" key="1">
    <source>
        <dbReference type="ARBA" id="ARBA00007513"/>
    </source>
</evidence>
<evidence type="ECO:0000256" key="4">
    <source>
        <dbReference type="ARBA" id="ARBA00023004"/>
    </source>
</evidence>
<dbReference type="GO" id="GO:0008199">
    <property type="term" value="F:ferric iron binding"/>
    <property type="evidence" value="ECO:0007669"/>
    <property type="project" value="InterPro"/>
</dbReference>
<evidence type="ECO:0000256" key="8">
    <source>
        <dbReference type="PIRSR" id="PIRSR601519-1"/>
    </source>
</evidence>
<dbReference type="Proteomes" id="UP001177744">
    <property type="component" value="Unassembled WGS sequence"/>
</dbReference>
<comment type="subunit">
    <text evidence="7">Oligomer of 24 subunits. There are two types of subunits: L (light) chain and H (heavy) chain. The major chain can be light or heavy, depending on the species and tissue type. The functional molecule forms a roughly spherical shell with a diameter of 12 nm and contains a central cavity into which the insoluble mineral iron core is deposited. Interacts with NCOA4.</text>
</comment>
<keyword evidence="2 9" id="KW-0409">Iron storage</keyword>
<evidence type="ECO:0000256" key="7">
    <source>
        <dbReference type="ARBA" id="ARBA00047045"/>
    </source>
</evidence>
<gene>
    <name evidence="11" type="ORF">QTO34_019722</name>
</gene>
<evidence type="ECO:0000313" key="12">
    <source>
        <dbReference type="Proteomes" id="UP001177744"/>
    </source>
</evidence>
<protein>
    <recommendedName>
        <fullName evidence="9">Ferritin</fullName>
    </recommendedName>
</protein>
<dbReference type="InterPro" id="IPR008331">
    <property type="entry name" value="Ferritin_DPS_dom"/>
</dbReference>
<feature type="domain" description="Ferritin-like diiron" evidence="10">
    <location>
        <begin position="1"/>
        <end position="140"/>
    </location>
</feature>
<evidence type="ECO:0000256" key="3">
    <source>
        <dbReference type="ARBA" id="ARBA00022723"/>
    </source>
</evidence>
<evidence type="ECO:0000256" key="9">
    <source>
        <dbReference type="RuleBase" id="RU361145"/>
    </source>
</evidence>
<dbReference type="PANTHER" id="PTHR11431">
    <property type="entry name" value="FERRITIN"/>
    <property type="match status" value="1"/>
</dbReference>
<dbReference type="Gene3D" id="1.20.1260.10">
    <property type="match status" value="2"/>
</dbReference>
<organism evidence="11 12">
    <name type="scientific">Cnephaeus nilssonii</name>
    <name type="common">Northern bat</name>
    <name type="synonym">Eptesicus nilssonii</name>
    <dbReference type="NCBI Taxonomy" id="3371016"/>
    <lineage>
        <taxon>Eukaryota</taxon>
        <taxon>Metazoa</taxon>
        <taxon>Chordata</taxon>
        <taxon>Craniata</taxon>
        <taxon>Vertebrata</taxon>
        <taxon>Euteleostomi</taxon>
        <taxon>Mammalia</taxon>
        <taxon>Eutheria</taxon>
        <taxon>Laurasiatheria</taxon>
        <taxon>Chiroptera</taxon>
        <taxon>Yangochiroptera</taxon>
        <taxon>Vespertilionidae</taxon>
        <taxon>Cnephaeus</taxon>
    </lineage>
</organism>
<keyword evidence="3 8" id="KW-0479">Metal-binding</keyword>
<comment type="similarity">
    <text evidence="1 9">Belongs to the ferritin family.</text>
</comment>
<dbReference type="PANTHER" id="PTHR11431:SF47">
    <property type="entry name" value="FERRITIN LIGHT CHAIN"/>
    <property type="match status" value="1"/>
</dbReference>
<evidence type="ECO:0000256" key="6">
    <source>
        <dbReference type="ARBA" id="ARBA00045578"/>
    </source>
</evidence>
<evidence type="ECO:0000259" key="10">
    <source>
        <dbReference type="PROSITE" id="PS50905"/>
    </source>
</evidence>
<dbReference type="GO" id="GO:0044754">
    <property type="term" value="C:autolysosome"/>
    <property type="evidence" value="ECO:0007669"/>
    <property type="project" value="UniProtKB-SubCell"/>
</dbReference>
<comment type="function">
    <text evidence="6">Stores iron in a soluble, non-toxic, readily available form. Important for iron homeostasis. Iron is taken up in the ferrous form and deposited as ferric hydroxides after oxidation. Also plays a role in delivery of iron to cells. Mediates iron uptake in capsule cells of the developing kidney. Delivery to lysosomes by the cargo receptor NCOA4 for autophagic degradation and release or iron.</text>
</comment>
<keyword evidence="4 8" id="KW-0408">Iron</keyword>
<reference evidence="11" key="1">
    <citation type="submission" date="2023-06" db="EMBL/GenBank/DDBJ databases">
        <title>Reference genome for the Northern bat (Eptesicus nilssonii), a most northern bat species.</title>
        <authorList>
            <person name="Laine V.N."/>
            <person name="Pulliainen A.T."/>
            <person name="Lilley T.M."/>
        </authorList>
    </citation>
    <scope>NUCLEOTIDE SEQUENCE</scope>
    <source>
        <strain evidence="11">BLF_Eptnil</strain>
        <tissue evidence="11">Kidney</tissue>
    </source>
</reference>
<sequence>MAGAATRHWQWAAVEVLPAPMGFRNYSTQVEAVANHLANLHLRASYTYLSLGYYFHRDDVGHFFRKLVEKKHEWSKTQDAMEAALALERNLNQALWELQALCSTIADPHLCDFLENHFLDEEVKLIKKMGNHLTNIHSLAGS</sequence>
<dbReference type="GO" id="GO:0006826">
    <property type="term" value="P:iron ion transport"/>
    <property type="evidence" value="ECO:0007669"/>
    <property type="project" value="InterPro"/>
</dbReference>
<feature type="binding site" evidence="8">
    <location>
        <position position="88"/>
    </location>
    <ligand>
        <name>Fe cation</name>
        <dbReference type="ChEBI" id="CHEBI:24875"/>
        <label>1</label>
    </ligand>
</feature>
<dbReference type="AlphaFoldDB" id="A0AA40HX79"/>
<dbReference type="SUPFAM" id="SSF47240">
    <property type="entry name" value="Ferritin-like"/>
    <property type="match status" value="1"/>
</dbReference>
<evidence type="ECO:0000313" key="11">
    <source>
        <dbReference type="EMBL" id="KAK1339049.1"/>
    </source>
</evidence>
<accession>A0AA40HX79</accession>